<comment type="caution">
    <text evidence="1">The sequence shown here is derived from an EMBL/GenBank/DDBJ whole genome shotgun (WGS) entry which is preliminary data.</text>
</comment>
<organism evidence="1 2">
    <name type="scientific">Candidatus Woesebacteria bacterium GW2011_GWA1_40_45</name>
    <dbReference type="NCBI Taxonomy" id="1618554"/>
    <lineage>
        <taxon>Bacteria</taxon>
        <taxon>Candidatus Woeseibacteriota</taxon>
    </lineage>
</organism>
<accession>A0A0G0VIH1</accession>
<reference evidence="1 2" key="1">
    <citation type="journal article" date="2015" name="Nature">
        <title>rRNA introns, odd ribosomes, and small enigmatic genomes across a large radiation of phyla.</title>
        <authorList>
            <person name="Brown C.T."/>
            <person name="Hug L.A."/>
            <person name="Thomas B.C."/>
            <person name="Sharon I."/>
            <person name="Castelle C.J."/>
            <person name="Singh A."/>
            <person name="Wilkins M.J."/>
            <person name="Williams K.H."/>
            <person name="Banfield J.F."/>
        </authorList>
    </citation>
    <scope>NUCLEOTIDE SEQUENCE [LARGE SCALE GENOMIC DNA]</scope>
</reference>
<dbReference type="AlphaFoldDB" id="A0A0G0VIH1"/>
<dbReference type="Proteomes" id="UP000034613">
    <property type="component" value="Unassembled WGS sequence"/>
</dbReference>
<evidence type="ECO:0000313" key="1">
    <source>
        <dbReference type="EMBL" id="KKR62542.1"/>
    </source>
</evidence>
<name>A0A0G0VIH1_9BACT</name>
<protein>
    <submittedName>
        <fullName evidence="1">Uncharacterized protein</fullName>
    </submittedName>
</protein>
<dbReference type="EMBL" id="LBZB01000025">
    <property type="protein sequence ID" value="KKR62542.1"/>
    <property type="molecule type" value="Genomic_DNA"/>
</dbReference>
<evidence type="ECO:0000313" key="2">
    <source>
        <dbReference type="Proteomes" id="UP000034613"/>
    </source>
</evidence>
<gene>
    <name evidence="1" type="ORF">UU03_C0025G0006</name>
</gene>
<proteinExistence type="predicted"/>
<sequence length="51" mass="6121">MYSNDSNNMKVEKRFHGGNRKGFRWDKKLEALAKAPILGRYYKPQIRLKHE</sequence>